<accession>A0A517VZV7</accession>
<evidence type="ECO:0000313" key="2">
    <source>
        <dbReference type="Proteomes" id="UP000318704"/>
    </source>
</evidence>
<reference evidence="1 2" key="1">
    <citation type="submission" date="2019-03" db="EMBL/GenBank/DDBJ databases">
        <title>Deep-cultivation of Planctomycetes and their phenomic and genomic characterization uncovers novel biology.</title>
        <authorList>
            <person name="Wiegand S."/>
            <person name="Jogler M."/>
            <person name="Boedeker C."/>
            <person name="Pinto D."/>
            <person name="Vollmers J."/>
            <person name="Rivas-Marin E."/>
            <person name="Kohn T."/>
            <person name="Peeters S.H."/>
            <person name="Heuer A."/>
            <person name="Rast P."/>
            <person name="Oberbeckmann S."/>
            <person name="Bunk B."/>
            <person name="Jeske O."/>
            <person name="Meyerdierks A."/>
            <person name="Storesund J.E."/>
            <person name="Kallscheuer N."/>
            <person name="Luecker S."/>
            <person name="Lage O.M."/>
            <person name="Pohl T."/>
            <person name="Merkel B.J."/>
            <person name="Hornburger P."/>
            <person name="Mueller R.-W."/>
            <person name="Bruemmer F."/>
            <person name="Labrenz M."/>
            <person name="Spormann A.M."/>
            <person name="Op den Camp H."/>
            <person name="Overmann J."/>
            <person name="Amann R."/>
            <person name="Jetten M.S.M."/>
            <person name="Mascher T."/>
            <person name="Medema M.H."/>
            <person name="Devos D.P."/>
            <person name="Kaster A.-K."/>
            <person name="Ovreas L."/>
            <person name="Rohde M."/>
            <person name="Galperin M.Y."/>
            <person name="Jogler C."/>
        </authorList>
    </citation>
    <scope>NUCLEOTIDE SEQUENCE [LARGE SCALE GENOMIC DNA]</scope>
    <source>
        <strain evidence="1 2">V144</strain>
    </source>
</reference>
<dbReference type="InterPro" id="IPR006521">
    <property type="entry name" value="Tail_protein_I"/>
</dbReference>
<dbReference type="Proteomes" id="UP000318704">
    <property type="component" value="Chromosome"/>
</dbReference>
<evidence type="ECO:0000313" key="1">
    <source>
        <dbReference type="EMBL" id="QDT98541.1"/>
    </source>
</evidence>
<sequence>MTNQKKYHFSTPAQWKACVFAGTSLETVTVEHGFGPTAPFGQPPTRYASPGAFAPVILSTGETLWRDEIGQCHQLLAEGGEAESFPSPSAIATAERMVATADLLWVRKGKNSVQCFESDSLTQFTTISFKDGDVIDIAAADDQGSLYVLIQHNNSCSIKCINRCGFKSEPIPLNGLLRVTSLDSLKQTSFVYLKQTKQFTLLTRAQQPVLLWFAEEGGDVIRSMPVGAIRPSFRDLQLGCDFRHSKLLLSGIYDDISDKIAAVLVLDPDGGILSEVIVDRSDAPIQIQGVTGGCSSLLVAGSSGLQRYRQTNIVPLSSAEVRAYALTPMLRSTPLEGGPPWLRAEFKAELPQGSTLKITVAATDDDKTRERILSITRNNTLLADHLVKTLHTDPDLHRNTTIFQGRASNTDVEPESFSAPLFTFKEQYLWVSLELIAAPGAKLPVVYEMNVLYPGISLMEHLPLIYQREPYSPDNFLRALVGVLENSSQEIDQNIASLGSLIHPTTAPEEWLDYVARWLGLPWHDQLNTNQKRAILSQAEILAQGRGTRFSLEALLKSIITGEPPRFRVIDMIADFGFAITAADNRKGTNLPAILGGASPWNSELDAFAMVDLMRLPCSSITNDPMLRFLGKIRIDIAATAQERIAWEPWLLDLLQEMAPVMTTVELNWVGPQALKSDRIHDDFILEPLPDAHLGSDAVTGHARLPDAKLRLSDIGPTLDTRLH</sequence>
<dbReference type="NCBIfam" id="TIGR02242">
    <property type="entry name" value="tail_TIGR02242"/>
    <property type="match status" value="1"/>
</dbReference>
<dbReference type="KEGG" id="gaw:V144x_40480"/>
<dbReference type="Pfam" id="PF09684">
    <property type="entry name" value="Tail_P2_I"/>
    <property type="match status" value="1"/>
</dbReference>
<protein>
    <submittedName>
        <fullName evidence="1">Phage tail protein</fullName>
    </submittedName>
</protein>
<name>A0A517VZV7_9PLAN</name>
<gene>
    <name evidence="1" type="ORF">V144x_40480</name>
</gene>
<dbReference type="RefSeq" id="WP_144987281.1">
    <property type="nucleotide sequence ID" value="NZ_CP037920.1"/>
</dbReference>
<dbReference type="AlphaFoldDB" id="A0A517VZV7"/>
<proteinExistence type="predicted"/>
<organism evidence="1 2">
    <name type="scientific">Gimesia aquarii</name>
    <dbReference type="NCBI Taxonomy" id="2527964"/>
    <lineage>
        <taxon>Bacteria</taxon>
        <taxon>Pseudomonadati</taxon>
        <taxon>Planctomycetota</taxon>
        <taxon>Planctomycetia</taxon>
        <taxon>Planctomycetales</taxon>
        <taxon>Planctomycetaceae</taxon>
        <taxon>Gimesia</taxon>
    </lineage>
</organism>
<dbReference type="EMBL" id="CP037920">
    <property type="protein sequence ID" value="QDT98541.1"/>
    <property type="molecule type" value="Genomic_DNA"/>
</dbReference>
<dbReference type="InterPro" id="IPR011748">
    <property type="entry name" value="Unchr_phage_tail-like"/>
</dbReference>